<comment type="similarity">
    <text evidence="1">Belongs to the FlgM family.</text>
</comment>
<dbReference type="InterPro" id="IPR007412">
    <property type="entry name" value="FlgM"/>
</dbReference>
<evidence type="ECO:0000313" key="12">
    <source>
        <dbReference type="Proteomes" id="UP000199636"/>
    </source>
</evidence>
<feature type="domain" description="Anti-sigma-28 factor FlgM C-terminal" evidence="10">
    <location>
        <begin position="48"/>
        <end position="90"/>
    </location>
</feature>
<gene>
    <name evidence="11" type="ORF">SAMN05216272_103380</name>
</gene>
<dbReference type="SUPFAM" id="SSF101498">
    <property type="entry name" value="Anti-sigma factor FlgM"/>
    <property type="match status" value="1"/>
</dbReference>
<keyword evidence="12" id="KW-1185">Reference proteome</keyword>
<dbReference type="NCBIfam" id="TIGR03824">
    <property type="entry name" value="FlgM_jcvi"/>
    <property type="match status" value="1"/>
</dbReference>
<evidence type="ECO:0000313" key="11">
    <source>
        <dbReference type="EMBL" id="SDH84197.1"/>
    </source>
</evidence>
<dbReference type="EMBL" id="FNDS01000003">
    <property type="protein sequence ID" value="SDH84197.1"/>
    <property type="molecule type" value="Genomic_DNA"/>
</dbReference>
<evidence type="ECO:0000256" key="2">
    <source>
        <dbReference type="ARBA" id="ARBA00017823"/>
    </source>
</evidence>
<protein>
    <recommendedName>
        <fullName evidence="2">Negative regulator of flagellin synthesis</fullName>
    </recommendedName>
    <alternativeName>
        <fullName evidence="8">Anti-sigma-28 factor</fullName>
    </alternativeName>
</protein>
<dbReference type="STRING" id="428992.SAMN05216272_103380"/>
<evidence type="ECO:0000256" key="7">
    <source>
        <dbReference type="ARBA" id="ARBA00024739"/>
    </source>
</evidence>
<accession>A0A1G8FQ34</accession>
<evidence type="ECO:0000256" key="9">
    <source>
        <dbReference type="SAM" id="MobiDB-lite"/>
    </source>
</evidence>
<keyword evidence="5" id="KW-0805">Transcription regulation</keyword>
<dbReference type="GO" id="GO:0044781">
    <property type="term" value="P:bacterial-type flagellum organization"/>
    <property type="evidence" value="ECO:0007669"/>
    <property type="project" value="UniProtKB-KW"/>
</dbReference>
<proteinExistence type="inferred from homology"/>
<dbReference type="InterPro" id="IPR035890">
    <property type="entry name" value="Anti-sigma-28_factor_FlgM_sf"/>
</dbReference>
<evidence type="ECO:0000259" key="10">
    <source>
        <dbReference type="Pfam" id="PF04316"/>
    </source>
</evidence>
<dbReference type="GO" id="GO:0045892">
    <property type="term" value="P:negative regulation of DNA-templated transcription"/>
    <property type="evidence" value="ECO:0007669"/>
    <property type="project" value="InterPro"/>
</dbReference>
<evidence type="ECO:0000256" key="8">
    <source>
        <dbReference type="ARBA" id="ARBA00030117"/>
    </source>
</evidence>
<keyword evidence="6" id="KW-0804">Transcription</keyword>
<evidence type="ECO:0000256" key="4">
    <source>
        <dbReference type="ARBA" id="ARBA00022795"/>
    </source>
</evidence>
<dbReference type="Proteomes" id="UP000199636">
    <property type="component" value="Unassembled WGS sequence"/>
</dbReference>
<dbReference type="RefSeq" id="WP_090262351.1">
    <property type="nucleotide sequence ID" value="NZ_FNDS01000003.1"/>
</dbReference>
<evidence type="ECO:0000256" key="3">
    <source>
        <dbReference type="ARBA" id="ARBA00022491"/>
    </source>
</evidence>
<name>A0A1G8FQ34_9PSED</name>
<keyword evidence="4" id="KW-1005">Bacterial flagellum biogenesis</keyword>
<evidence type="ECO:0000256" key="5">
    <source>
        <dbReference type="ARBA" id="ARBA00023015"/>
    </source>
</evidence>
<evidence type="ECO:0000256" key="1">
    <source>
        <dbReference type="ARBA" id="ARBA00005322"/>
    </source>
</evidence>
<comment type="function">
    <text evidence="7">Responsible for the coupling of flagellin expression to flagellar assembly by preventing expression of the flagellin genes when a component of the middle class of proteins is defective. It negatively regulates flagellar genes by inhibiting the activity of FliA by directly binding to FliA.</text>
</comment>
<dbReference type="InterPro" id="IPR031316">
    <property type="entry name" value="FlgM_C"/>
</dbReference>
<keyword evidence="3" id="KW-0678">Repressor</keyword>
<dbReference type="AlphaFoldDB" id="A0A1G8FQ34"/>
<feature type="region of interest" description="Disordered" evidence="9">
    <location>
        <begin position="14"/>
        <end position="35"/>
    </location>
</feature>
<evidence type="ECO:0000256" key="6">
    <source>
        <dbReference type="ARBA" id="ARBA00023163"/>
    </source>
</evidence>
<dbReference type="OrthoDB" id="6636644at2"/>
<organism evidence="11 12">
    <name type="scientific">Pseudomonas panipatensis</name>
    <dbReference type="NCBI Taxonomy" id="428992"/>
    <lineage>
        <taxon>Bacteria</taxon>
        <taxon>Pseudomonadati</taxon>
        <taxon>Pseudomonadota</taxon>
        <taxon>Gammaproteobacteria</taxon>
        <taxon>Pseudomonadales</taxon>
        <taxon>Pseudomonadaceae</taxon>
        <taxon>Pseudomonas</taxon>
    </lineage>
</organism>
<dbReference type="Pfam" id="PF04316">
    <property type="entry name" value="FlgM"/>
    <property type="match status" value="1"/>
</dbReference>
<reference evidence="12" key="1">
    <citation type="submission" date="2016-10" db="EMBL/GenBank/DDBJ databases">
        <authorList>
            <person name="Varghese N."/>
            <person name="Submissions S."/>
        </authorList>
    </citation>
    <scope>NUCLEOTIDE SEQUENCE [LARGE SCALE GENOMIC DNA]</scope>
    <source>
        <strain evidence="12">CCM 7469</strain>
    </source>
</reference>
<sequence length="97" mass="9873">MEITRQLKPVISASGDSAATARASRAEQAQPAAVAQQQPAAGAAALPVEQLQDALGALPDVDLDKVEAVRQALARGEISLDVEALSRSMLAFHGGGA</sequence>